<sequence length="380" mass="40764">MTWELPDGYDDFRASCRAFVDAHLRPIVDAAELDPSLSLPAWRAAGEAGLMGLTVSSDVGGADADLKAVVVLAEELARASGGLAITALGSSYMAAPHIVLHGSEEQKKRYLPEVCSGESLVSILVSEPGAGSDVAALTSTAVPDHDGSWILNGSKMFITNASLSSIWIVAARTDQDARHRGITTFLVDPKTPGISWGNPLPKMGWHASDTREVYLDDVRIPADAVLGEVNHGFYQTMAAFQEERTILAAMAVGHAVECLALSRTYAREREVFGQKLIDLQSVRHTLARMEIALETARAAVYRAADRIDRQHPEAHRSVAVAKYHAANVANEVADSAVQLFGGMGFVEGTGVARHYRDARILRIGGGTDEVQLEILSRLGA</sequence>
<organism evidence="9 10">
    <name type="scientific">Nocardioides ginsengisoli</name>
    <dbReference type="NCBI Taxonomy" id="363868"/>
    <lineage>
        <taxon>Bacteria</taxon>
        <taxon>Bacillati</taxon>
        <taxon>Actinomycetota</taxon>
        <taxon>Actinomycetes</taxon>
        <taxon>Propionibacteriales</taxon>
        <taxon>Nocardioidaceae</taxon>
        <taxon>Nocardioides</taxon>
    </lineage>
</organism>
<feature type="domain" description="Acyl-CoA dehydrogenase/oxidase C-terminal" evidence="6">
    <location>
        <begin position="230"/>
        <end position="377"/>
    </location>
</feature>
<evidence type="ECO:0000259" key="7">
    <source>
        <dbReference type="Pfam" id="PF02770"/>
    </source>
</evidence>
<keyword evidence="4 5" id="KW-0274">FAD</keyword>
<dbReference type="EMBL" id="JBHTLX010000005">
    <property type="protein sequence ID" value="MFD1246794.1"/>
    <property type="molecule type" value="Genomic_DNA"/>
</dbReference>
<dbReference type="InterPro" id="IPR036250">
    <property type="entry name" value="AcylCo_DH-like_C"/>
</dbReference>
<dbReference type="Gene3D" id="1.20.140.10">
    <property type="entry name" value="Butyryl-CoA Dehydrogenase, subunit A, domain 3"/>
    <property type="match status" value="1"/>
</dbReference>
<comment type="caution">
    <text evidence="9">The sequence shown here is derived from an EMBL/GenBank/DDBJ whole genome shotgun (WGS) entry which is preliminary data.</text>
</comment>
<dbReference type="InterPro" id="IPR006091">
    <property type="entry name" value="Acyl-CoA_Oxase/DH_mid-dom"/>
</dbReference>
<proteinExistence type="inferred from homology"/>
<dbReference type="PANTHER" id="PTHR43884:SF12">
    <property type="entry name" value="ISOVALERYL-COA DEHYDROGENASE, MITOCHONDRIAL-RELATED"/>
    <property type="match status" value="1"/>
</dbReference>
<keyword evidence="3 5" id="KW-0285">Flavoprotein</keyword>
<dbReference type="Gene3D" id="1.10.540.10">
    <property type="entry name" value="Acyl-CoA dehydrogenase/oxidase, N-terminal domain"/>
    <property type="match status" value="1"/>
</dbReference>
<dbReference type="EC" id="1.-.-.-" evidence="9"/>
<accession>A0ABW3VWV0</accession>
<dbReference type="Pfam" id="PF02770">
    <property type="entry name" value="Acyl-CoA_dh_M"/>
    <property type="match status" value="1"/>
</dbReference>
<dbReference type="InterPro" id="IPR009075">
    <property type="entry name" value="AcylCo_DH/oxidase_C"/>
</dbReference>
<gene>
    <name evidence="9" type="ORF">ACFQ3F_03235</name>
</gene>
<dbReference type="PANTHER" id="PTHR43884">
    <property type="entry name" value="ACYL-COA DEHYDROGENASE"/>
    <property type="match status" value="1"/>
</dbReference>
<dbReference type="Pfam" id="PF00441">
    <property type="entry name" value="Acyl-CoA_dh_1"/>
    <property type="match status" value="1"/>
</dbReference>
<dbReference type="SUPFAM" id="SSF56645">
    <property type="entry name" value="Acyl-CoA dehydrogenase NM domain-like"/>
    <property type="match status" value="1"/>
</dbReference>
<evidence type="ECO:0000313" key="10">
    <source>
        <dbReference type="Proteomes" id="UP001597229"/>
    </source>
</evidence>
<dbReference type="InterPro" id="IPR037069">
    <property type="entry name" value="AcylCoA_DH/ox_N_sf"/>
</dbReference>
<dbReference type="InterPro" id="IPR009100">
    <property type="entry name" value="AcylCoA_DH/oxidase_NM_dom_sf"/>
</dbReference>
<evidence type="ECO:0000256" key="1">
    <source>
        <dbReference type="ARBA" id="ARBA00001974"/>
    </source>
</evidence>
<name>A0ABW3VWV0_9ACTN</name>
<evidence type="ECO:0000256" key="2">
    <source>
        <dbReference type="ARBA" id="ARBA00009347"/>
    </source>
</evidence>
<dbReference type="Gene3D" id="2.40.110.10">
    <property type="entry name" value="Butyryl-CoA Dehydrogenase, subunit A, domain 2"/>
    <property type="match status" value="1"/>
</dbReference>
<keyword evidence="5 9" id="KW-0560">Oxidoreductase</keyword>
<dbReference type="RefSeq" id="WP_367917728.1">
    <property type="nucleotide sequence ID" value="NZ_BAABAC010000005.1"/>
</dbReference>
<reference evidence="10" key="1">
    <citation type="journal article" date="2019" name="Int. J. Syst. Evol. Microbiol.">
        <title>The Global Catalogue of Microorganisms (GCM) 10K type strain sequencing project: providing services to taxonomists for standard genome sequencing and annotation.</title>
        <authorList>
            <consortium name="The Broad Institute Genomics Platform"/>
            <consortium name="The Broad Institute Genome Sequencing Center for Infectious Disease"/>
            <person name="Wu L."/>
            <person name="Ma J."/>
        </authorList>
    </citation>
    <scope>NUCLEOTIDE SEQUENCE [LARGE SCALE GENOMIC DNA]</scope>
    <source>
        <strain evidence="10">CCUG 52478</strain>
    </source>
</reference>
<feature type="domain" description="Acyl-CoA oxidase/dehydrogenase middle" evidence="7">
    <location>
        <begin position="123"/>
        <end position="218"/>
    </location>
</feature>
<keyword evidence="10" id="KW-1185">Reference proteome</keyword>
<dbReference type="InterPro" id="IPR013786">
    <property type="entry name" value="AcylCoA_DH/ox_N"/>
</dbReference>
<evidence type="ECO:0000313" key="9">
    <source>
        <dbReference type="EMBL" id="MFD1246794.1"/>
    </source>
</evidence>
<dbReference type="SUPFAM" id="SSF47203">
    <property type="entry name" value="Acyl-CoA dehydrogenase C-terminal domain-like"/>
    <property type="match status" value="1"/>
</dbReference>
<evidence type="ECO:0000256" key="4">
    <source>
        <dbReference type="ARBA" id="ARBA00022827"/>
    </source>
</evidence>
<evidence type="ECO:0000259" key="6">
    <source>
        <dbReference type="Pfam" id="PF00441"/>
    </source>
</evidence>
<dbReference type="Proteomes" id="UP001597229">
    <property type="component" value="Unassembled WGS sequence"/>
</dbReference>
<dbReference type="InterPro" id="IPR046373">
    <property type="entry name" value="Acyl-CoA_Oxase/DH_mid-dom_sf"/>
</dbReference>
<protein>
    <submittedName>
        <fullName evidence="9">Acyl-CoA dehydrogenase family protein</fullName>
        <ecNumber evidence="9">1.-.-.-</ecNumber>
    </submittedName>
</protein>
<evidence type="ECO:0000256" key="3">
    <source>
        <dbReference type="ARBA" id="ARBA00022630"/>
    </source>
</evidence>
<dbReference type="GO" id="GO:0016491">
    <property type="term" value="F:oxidoreductase activity"/>
    <property type="evidence" value="ECO:0007669"/>
    <property type="project" value="UniProtKB-KW"/>
</dbReference>
<dbReference type="Pfam" id="PF02771">
    <property type="entry name" value="Acyl-CoA_dh_N"/>
    <property type="match status" value="1"/>
</dbReference>
<evidence type="ECO:0000256" key="5">
    <source>
        <dbReference type="RuleBase" id="RU362125"/>
    </source>
</evidence>
<feature type="domain" description="Acyl-CoA dehydrogenase/oxidase N-terminal" evidence="8">
    <location>
        <begin position="10"/>
        <end position="118"/>
    </location>
</feature>
<comment type="cofactor">
    <cofactor evidence="1 5">
        <name>FAD</name>
        <dbReference type="ChEBI" id="CHEBI:57692"/>
    </cofactor>
</comment>
<evidence type="ECO:0000259" key="8">
    <source>
        <dbReference type="Pfam" id="PF02771"/>
    </source>
</evidence>
<comment type="similarity">
    <text evidence="2 5">Belongs to the acyl-CoA dehydrogenase family.</text>
</comment>